<dbReference type="InterPro" id="IPR011009">
    <property type="entry name" value="Kinase-like_dom_sf"/>
</dbReference>
<dbReference type="AlphaFoldDB" id="A0AAV2VK04"/>
<accession>A0AAV2VK04</accession>
<evidence type="ECO:0000259" key="1">
    <source>
        <dbReference type="Pfam" id="PF01636"/>
    </source>
</evidence>
<dbReference type="Pfam" id="PF01636">
    <property type="entry name" value="APH"/>
    <property type="match status" value="1"/>
</dbReference>
<gene>
    <name evidence="2" type="ORF">VIBNISOn1_1330004</name>
</gene>
<name>A0AAV2VK04_9VIBR</name>
<dbReference type="Gene3D" id="3.90.1200.10">
    <property type="match status" value="1"/>
</dbReference>
<evidence type="ECO:0000313" key="3">
    <source>
        <dbReference type="Proteomes" id="UP000018211"/>
    </source>
</evidence>
<dbReference type="InterPro" id="IPR002575">
    <property type="entry name" value="Aminoglycoside_PTrfase"/>
</dbReference>
<dbReference type="RefSeq" id="WP_022610634.1">
    <property type="nucleotide sequence ID" value="NZ_LK391965.1"/>
</dbReference>
<dbReference type="Proteomes" id="UP000018211">
    <property type="component" value="Unassembled WGS sequence"/>
</dbReference>
<feature type="domain" description="Aminoglycoside phosphotransferase" evidence="1">
    <location>
        <begin position="55"/>
        <end position="234"/>
    </location>
</feature>
<sequence length="338" mass="38641">MHLADGKVDVSDQCFLQQLRQFYGLDLFINQKLPSTLAMTRTSNKVELSDRENKQSFILKERPQYLTDNNAEYSAWLSAQVDLHGGLLVSTRTGLNGRLHFHQSDQRYILLDKVDGIHPWDAKEYGDIVSRDLALFHNRMATISEPDNSSGSLFMELKQFGRSALNCGVSAAIVKRLFDLILQLEGLDLRTHTIHGDISPSNVIVTKSQQCVFIDFDNMATGSAYYDIASFCQTFLQLVYQNNSSHLHHTQNPALNMSATISLIRGYIRYSNSISTPEAFNCDVFCQFYELVWLEHMILGAMRKDFHHQNATDWADDFEQNKQVLLERLNNELCRCVN</sequence>
<reference evidence="2 3" key="1">
    <citation type="journal article" date="2013" name="ISME J.">
        <title>Comparative genomics of pathogenic lineages of Vibrio nigripulchritudo identifies virulence-associated traits.</title>
        <authorList>
            <person name="Goudenege D."/>
            <person name="Labreuche Y."/>
            <person name="Krin E."/>
            <person name="Ansquer D."/>
            <person name="Mangenot S."/>
            <person name="Calteau A."/>
            <person name="Medigue C."/>
            <person name="Mazel D."/>
            <person name="Polz M.F."/>
            <person name="Le Roux F."/>
        </authorList>
    </citation>
    <scope>NUCLEOTIDE SEQUENCE [LARGE SCALE GENOMIC DNA]</scope>
    <source>
        <strain evidence="2 3">SOn1</strain>
    </source>
</reference>
<evidence type="ECO:0000313" key="2">
    <source>
        <dbReference type="EMBL" id="CCO44997.1"/>
    </source>
</evidence>
<dbReference type="SUPFAM" id="SSF56112">
    <property type="entry name" value="Protein kinase-like (PK-like)"/>
    <property type="match status" value="1"/>
</dbReference>
<dbReference type="EMBL" id="CAOF01000039">
    <property type="protein sequence ID" value="CCO44997.1"/>
    <property type="molecule type" value="Genomic_DNA"/>
</dbReference>
<organism evidence="2 3">
    <name type="scientific">Vibrio nigripulchritudo SOn1</name>
    <dbReference type="NCBI Taxonomy" id="1238450"/>
    <lineage>
        <taxon>Bacteria</taxon>
        <taxon>Pseudomonadati</taxon>
        <taxon>Pseudomonadota</taxon>
        <taxon>Gammaproteobacteria</taxon>
        <taxon>Vibrionales</taxon>
        <taxon>Vibrionaceae</taxon>
        <taxon>Vibrio</taxon>
    </lineage>
</organism>
<protein>
    <recommendedName>
        <fullName evidence="1">Aminoglycoside phosphotransferase domain-containing protein</fullName>
    </recommendedName>
</protein>
<proteinExistence type="predicted"/>
<comment type="caution">
    <text evidence="2">The sequence shown here is derived from an EMBL/GenBank/DDBJ whole genome shotgun (WGS) entry which is preliminary data.</text>
</comment>